<reference evidence="6" key="1">
    <citation type="submission" date="2022-06" db="EMBL/GenBank/DDBJ databases">
        <authorList>
            <consortium name="SYNGENTA / RWTH Aachen University"/>
        </authorList>
    </citation>
    <scope>NUCLEOTIDE SEQUENCE</scope>
</reference>
<keyword evidence="3 5" id="KW-1133">Transmembrane helix</keyword>
<keyword evidence="7" id="KW-1185">Reference proteome</keyword>
<dbReference type="Pfam" id="PF04750">
    <property type="entry name" value="Far-17a_AIG1"/>
    <property type="match status" value="1"/>
</dbReference>
<protein>
    <submittedName>
        <fullName evidence="6">Expressed protein</fullName>
    </submittedName>
</protein>
<accession>A0AAV0BB88</accession>
<feature type="transmembrane region" description="Helical" evidence="5">
    <location>
        <begin position="27"/>
        <end position="49"/>
    </location>
</feature>
<evidence type="ECO:0000256" key="5">
    <source>
        <dbReference type="SAM" id="Phobius"/>
    </source>
</evidence>
<dbReference type="EMBL" id="CALTRL010005463">
    <property type="protein sequence ID" value="CAH7684524.1"/>
    <property type="molecule type" value="Genomic_DNA"/>
</dbReference>
<gene>
    <name evidence="6" type="ORF">PPACK8108_LOCUS18740</name>
</gene>
<dbReference type="Proteomes" id="UP001153365">
    <property type="component" value="Unassembled WGS sequence"/>
</dbReference>
<keyword evidence="4 5" id="KW-0472">Membrane</keyword>
<feature type="transmembrane region" description="Helical" evidence="5">
    <location>
        <begin position="69"/>
        <end position="88"/>
    </location>
</feature>
<evidence type="ECO:0000256" key="1">
    <source>
        <dbReference type="ARBA" id="ARBA00004127"/>
    </source>
</evidence>
<proteinExistence type="predicted"/>
<keyword evidence="2 5" id="KW-0812">Transmembrane</keyword>
<evidence type="ECO:0000256" key="2">
    <source>
        <dbReference type="ARBA" id="ARBA00022692"/>
    </source>
</evidence>
<dbReference type="PANTHER" id="PTHR10989:SF16">
    <property type="entry name" value="AT02829P-RELATED"/>
    <property type="match status" value="1"/>
</dbReference>
<feature type="transmembrane region" description="Helical" evidence="5">
    <location>
        <begin position="217"/>
        <end position="236"/>
    </location>
</feature>
<dbReference type="AlphaFoldDB" id="A0AAV0BB88"/>
<name>A0AAV0BB88_PHAPC</name>
<comment type="caution">
    <text evidence="6">The sequence shown here is derived from an EMBL/GenBank/DDBJ whole genome shotgun (WGS) entry which is preliminary data.</text>
</comment>
<evidence type="ECO:0000256" key="4">
    <source>
        <dbReference type="ARBA" id="ARBA00023136"/>
    </source>
</evidence>
<evidence type="ECO:0000256" key="3">
    <source>
        <dbReference type="ARBA" id="ARBA00022989"/>
    </source>
</evidence>
<feature type="transmembrane region" description="Helical" evidence="5">
    <location>
        <begin position="140"/>
        <end position="157"/>
    </location>
</feature>
<evidence type="ECO:0000313" key="6">
    <source>
        <dbReference type="EMBL" id="CAH7684524.1"/>
    </source>
</evidence>
<evidence type="ECO:0000313" key="7">
    <source>
        <dbReference type="Proteomes" id="UP001153365"/>
    </source>
</evidence>
<dbReference type="GO" id="GO:0016020">
    <property type="term" value="C:membrane"/>
    <property type="evidence" value="ECO:0007669"/>
    <property type="project" value="InterPro"/>
</dbReference>
<feature type="transmembrane region" description="Helical" evidence="5">
    <location>
        <begin position="178"/>
        <end position="197"/>
    </location>
</feature>
<feature type="transmembrane region" description="Helical" evidence="5">
    <location>
        <begin position="100"/>
        <end position="120"/>
    </location>
</feature>
<comment type="subcellular location">
    <subcellularLocation>
        <location evidence="1">Endomembrane system</location>
        <topology evidence="1">Multi-pass membrane protein</topology>
    </subcellularLocation>
</comment>
<sequence length="241" mass="27616">MSEKTERSLSERFPKVESGRTRGLIEFGFNAAILIFLVARATEVEFISIRSLMGMFEFRLGGPMNYLTLWGLQFSIGTFLLKVLCSIFSNSPVLIDLEKVYRLLALAIEGVVLLAYWPLAIINPEMVVPPDVVITLSDDLLLHCYPGLLIYLHQIFLSKRLIDNSGLLKLQTLNSRKVHSNVFVILFGMFYTCWIEYSSTRFNPKVFPYPFLDIIFLGRYTIYISFLFIGLFLLRLSQPSS</sequence>
<dbReference type="PANTHER" id="PTHR10989">
    <property type="entry name" value="ANDROGEN-INDUCED PROTEIN 1-RELATED"/>
    <property type="match status" value="1"/>
</dbReference>
<dbReference type="GO" id="GO:0012505">
    <property type="term" value="C:endomembrane system"/>
    <property type="evidence" value="ECO:0007669"/>
    <property type="project" value="UniProtKB-SubCell"/>
</dbReference>
<dbReference type="InterPro" id="IPR006838">
    <property type="entry name" value="ADTRP_AIG1"/>
</dbReference>
<organism evidence="6 7">
    <name type="scientific">Phakopsora pachyrhizi</name>
    <name type="common">Asian soybean rust disease fungus</name>
    <dbReference type="NCBI Taxonomy" id="170000"/>
    <lineage>
        <taxon>Eukaryota</taxon>
        <taxon>Fungi</taxon>
        <taxon>Dikarya</taxon>
        <taxon>Basidiomycota</taxon>
        <taxon>Pucciniomycotina</taxon>
        <taxon>Pucciniomycetes</taxon>
        <taxon>Pucciniales</taxon>
        <taxon>Phakopsoraceae</taxon>
        <taxon>Phakopsora</taxon>
    </lineage>
</organism>